<reference evidence="4 5" key="1">
    <citation type="submission" date="2019-02" db="EMBL/GenBank/DDBJ databases">
        <title>Emended description of the genus Rhodopseudomonas and description of Rhodopseudomonas albus sp. nov., a non-phototrophic, heavy-metal-tolerant bacterium isolated from garden soil.</title>
        <authorList>
            <person name="Bao Z."/>
            <person name="Cao W.W."/>
            <person name="Sato Y."/>
            <person name="Nishizawa T."/>
            <person name="Zhao J."/>
            <person name="Guo Y."/>
            <person name="Ohta H."/>
        </authorList>
    </citation>
    <scope>NUCLEOTIDE SEQUENCE [LARGE SCALE GENOMIC DNA]</scope>
    <source>
        <strain evidence="4 5">SK50-23</strain>
    </source>
</reference>
<keyword evidence="3" id="KW-0349">Heme</keyword>
<dbReference type="Gene3D" id="1.10.630.10">
    <property type="entry name" value="Cytochrome P450"/>
    <property type="match status" value="1"/>
</dbReference>
<dbReference type="CDD" id="cd11033">
    <property type="entry name" value="CYP142-like"/>
    <property type="match status" value="1"/>
</dbReference>
<sequence>MNIQNRIDPDKATRDRIARELAYSMPLKDFHPGAPKLFATDTLWPFFERLRAEEPVHYCTNAPIEPYWSITKYNDIMHVDTNHGIFSSDVKHGGIAIRDVPVGYDWPSFIAMDEPNHSRQRKTVTPMFTPEHLDELATLIRGRVCKVLDGLPRNETFDWVDRVSVELTTQMLATLFDFPWDERRKLTRWSDVSTALPKSGIVSSEDERRREMDECAAYFQKLWNERVNSDPRNDLISMMAHSDATRFMDPDTLMGNIILLIVGGNDTTRNTMTGSVLALNENPDQYQKLRDNPALIETMVPEVIRWQTPLAHMRRTALHDAQIGSKTIRKGDRVVMWYVSGNRDDEVIERPNEFIIDRKRPKIHLSFGFGIHRCVGMRLAELQLKIVWEEILKRFENIEVVGEPKRVYSSFVKGYEHLPVRIS</sequence>
<dbReference type="Proteomes" id="UP000682843">
    <property type="component" value="Chromosome"/>
</dbReference>
<dbReference type="InterPro" id="IPR002397">
    <property type="entry name" value="Cyt_P450_B"/>
</dbReference>
<dbReference type="SUPFAM" id="SSF48264">
    <property type="entry name" value="Cytochrome P450"/>
    <property type="match status" value="1"/>
</dbReference>
<keyword evidence="3" id="KW-0408">Iron</keyword>
<dbReference type="PROSITE" id="PS00086">
    <property type="entry name" value="CYTOCHROME_P450"/>
    <property type="match status" value="1"/>
</dbReference>
<protein>
    <submittedName>
        <fullName evidence="4">Cytochrome P450</fullName>
    </submittedName>
</protein>
<comment type="cofactor">
    <cofactor evidence="1">
        <name>heme</name>
        <dbReference type="ChEBI" id="CHEBI:30413"/>
    </cofactor>
</comment>
<comment type="similarity">
    <text evidence="2 3">Belongs to the cytochrome P450 family.</text>
</comment>
<dbReference type="PRINTS" id="PR00359">
    <property type="entry name" value="BP450"/>
</dbReference>
<dbReference type="EMBL" id="CP036498">
    <property type="protein sequence ID" value="QUS38784.1"/>
    <property type="molecule type" value="Genomic_DNA"/>
</dbReference>
<evidence type="ECO:0000256" key="2">
    <source>
        <dbReference type="ARBA" id="ARBA00010617"/>
    </source>
</evidence>
<evidence type="ECO:0000256" key="3">
    <source>
        <dbReference type="RuleBase" id="RU000461"/>
    </source>
</evidence>
<dbReference type="Pfam" id="PF00067">
    <property type="entry name" value="p450"/>
    <property type="match status" value="1"/>
</dbReference>
<keyword evidence="3" id="KW-0479">Metal-binding</keyword>
<keyword evidence="3" id="KW-0503">Monooxygenase</keyword>
<evidence type="ECO:0000313" key="5">
    <source>
        <dbReference type="Proteomes" id="UP000682843"/>
    </source>
</evidence>
<dbReference type="InterPro" id="IPR001128">
    <property type="entry name" value="Cyt_P450"/>
</dbReference>
<evidence type="ECO:0000256" key="1">
    <source>
        <dbReference type="ARBA" id="ARBA00001971"/>
    </source>
</evidence>
<evidence type="ECO:0000313" key="4">
    <source>
        <dbReference type="EMBL" id="QUS38784.1"/>
    </source>
</evidence>
<gene>
    <name evidence="4" type="ORF">RPMA_08020</name>
</gene>
<dbReference type="InterPro" id="IPR036396">
    <property type="entry name" value="Cyt_P450_sf"/>
</dbReference>
<organism evidence="4 5">
    <name type="scientific">Tardiphaga alba</name>
    <dbReference type="NCBI Taxonomy" id="340268"/>
    <lineage>
        <taxon>Bacteria</taxon>
        <taxon>Pseudomonadati</taxon>
        <taxon>Pseudomonadota</taxon>
        <taxon>Alphaproteobacteria</taxon>
        <taxon>Hyphomicrobiales</taxon>
        <taxon>Nitrobacteraceae</taxon>
        <taxon>Tardiphaga</taxon>
    </lineage>
</organism>
<dbReference type="PANTHER" id="PTHR46696">
    <property type="entry name" value="P450, PUTATIVE (EUROFUNG)-RELATED"/>
    <property type="match status" value="1"/>
</dbReference>
<dbReference type="RefSeq" id="WP_211912325.1">
    <property type="nucleotide sequence ID" value="NZ_CP036498.1"/>
</dbReference>
<keyword evidence="3" id="KW-0560">Oxidoreductase</keyword>
<accession>A0ABX8A519</accession>
<dbReference type="PANTHER" id="PTHR46696:SF1">
    <property type="entry name" value="CYTOCHROME P450 YJIB-RELATED"/>
    <property type="match status" value="1"/>
</dbReference>
<name>A0ABX8A519_9BRAD</name>
<keyword evidence="5" id="KW-1185">Reference proteome</keyword>
<dbReference type="InterPro" id="IPR017972">
    <property type="entry name" value="Cyt_P450_CS"/>
</dbReference>
<proteinExistence type="inferred from homology"/>